<feature type="transmembrane region" description="Helical" evidence="1">
    <location>
        <begin position="141"/>
        <end position="162"/>
    </location>
</feature>
<proteinExistence type="predicted"/>
<dbReference type="OrthoDB" id="2624308at2759"/>
<evidence type="ECO:0008006" key="4">
    <source>
        <dbReference type="Google" id="ProtNLM"/>
    </source>
</evidence>
<comment type="caution">
    <text evidence="2">The sequence shown here is derived from an EMBL/GenBank/DDBJ whole genome shotgun (WGS) entry which is preliminary data.</text>
</comment>
<feature type="transmembrane region" description="Helical" evidence="1">
    <location>
        <begin position="546"/>
        <end position="569"/>
    </location>
</feature>
<dbReference type="AlphaFoldDB" id="A0A9P9DDV9"/>
<dbReference type="Proteomes" id="UP000700596">
    <property type="component" value="Unassembled WGS sequence"/>
</dbReference>
<gene>
    <name evidence="2" type="ORF">B0J11DRAFT_105782</name>
</gene>
<accession>A0A9P9DDV9</accession>
<keyword evidence="1" id="KW-0472">Membrane</keyword>
<organism evidence="2 3">
    <name type="scientific">Dendryphion nanum</name>
    <dbReference type="NCBI Taxonomy" id="256645"/>
    <lineage>
        <taxon>Eukaryota</taxon>
        <taxon>Fungi</taxon>
        <taxon>Dikarya</taxon>
        <taxon>Ascomycota</taxon>
        <taxon>Pezizomycotina</taxon>
        <taxon>Dothideomycetes</taxon>
        <taxon>Pleosporomycetidae</taxon>
        <taxon>Pleosporales</taxon>
        <taxon>Torulaceae</taxon>
        <taxon>Dendryphion</taxon>
    </lineage>
</organism>
<dbReference type="EMBL" id="JAGMWT010000014">
    <property type="protein sequence ID" value="KAH7116966.1"/>
    <property type="molecule type" value="Genomic_DNA"/>
</dbReference>
<reference evidence="2" key="1">
    <citation type="journal article" date="2021" name="Nat. Commun.">
        <title>Genetic determinants of endophytism in the Arabidopsis root mycobiome.</title>
        <authorList>
            <person name="Mesny F."/>
            <person name="Miyauchi S."/>
            <person name="Thiergart T."/>
            <person name="Pickel B."/>
            <person name="Atanasova L."/>
            <person name="Karlsson M."/>
            <person name="Huettel B."/>
            <person name="Barry K.W."/>
            <person name="Haridas S."/>
            <person name="Chen C."/>
            <person name="Bauer D."/>
            <person name="Andreopoulos W."/>
            <person name="Pangilinan J."/>
            <person name="LaButti K."/>
            <person name="Riley R."/>
            <person name="Lipzen A."/>
            <person name="Clum A."/>
            <person name="Drula E."/>
            <person name="Henrissat B."/>
            <person name="Kohler A."/>
            <person name="Grigoriev I.V."/>
            <person name="Martin F.M."/>
            <person name="Hacquard S."/>
        </authorList>
    </citation>
    <scope>NUCLEOTIDE SEQUENCE</scope>
    <source>
        <strain evidence="2">MPI-CAGE-CH-0243</strain>
    </source>
</reference>
<evidence type="ECO:0000313" key="2">
    <source>
        <dbReference type="EMBL" id="KAH7116966.1"/>
    </source>
</evidence>
<protein>
    <recommendedName>
        <fullName evidence="4">3-hydroxyisobutyrate dehydrogenase protein</fullName>
    </recommendedName>
</protein>
<keyword evidence="1" id="KW-1133">Transmembrane helix</keyword>
<keyword evidence="1" id="KW-0812">Transmembrane</keyword>
<sequence length="787" mass="89717">MRWRRKQDVREDDISLQQFRVVASDEHILFTRPIVSRRKYRVSRDYVTPSVLYPPELLIRHRDYFDRIWSGPQGDMYLSPLDGSLLPLKIQGSADILETGGHTWLRVELDFSNLPLAIALVPWSRYFTAQTMSSVTASIKLVGFWSFSCIGLFFMLPTGFAFGGKRTNNGRYDSILYKYRAYPKIARNKLEQDRNEPGAADPYFQNHWRPIFPRYLCTLRQPELKTMEGVYLRGTEDIIYNAIESKDMEYAYIAYTSTQFPSAYVGEENLTALHKLAERATRDAGLGAYWVACSCMPDTDRIDSDVYTLDSMCRNSSVMVVALGDRIEGMPVSRKPHKLELFRDFGSRLWCRPYLLHSPINARIKVYIRGEPPENHLSLSKREFALLAWSGEDALLALRLIDHQEGKMPLARVEFFVLCSKFLFEGHTVQYLLGDTYYVLMGLLQKRPVIDVTDDRWQAFCRLCLANESDKLLERLICHLSSKPFQLWAASDDVWGVPLWDIEPYIQVSGIGYNETVIIDGAYAASIRWDGFSKVNYRREVLWRHMVLNVLTRSSPVLIVISVILVTAGPSEARIASLVILILSTVMIIISPLIIRYLHHFDPKTHATNPCFFGIEGYVPLGKLSSAIFGDISPTLRLRWSTNSSLLSSHARNDYGECEGIDPLSYPNIAMLVEMSKKSQFGEPRVFTLVDTGSMTVTLFLARRPPISVLCCGQEGGMQRALLCSYDAATATLHRETILRMETTVLNDMNRIGRVQLNLNSERPIHPKMIDLRSSELANNDARPDSN</sequence>
<keyword evidence="3" id="KW-1185">Reference proteome</keyword>
<evidence type="ECO:0000256" key="1">
    <source>
        <dbReference type="SAM" id="Phobius"/>
    </source>
</evidence>
<name>A0A9P9DDV9_9PLEO</name>
<evidence type="ECO:0000313" key="3">
    <source>
        <dbReference type="Proteomes" id="UP000700596"/>
    </source>
</evidence>
<feature type="transmembrane region" description="Helical" evidence="1">
    <location>
        <begin position="575"/>
        <end position="595"/>
    </location>
</feature>